<sequence length="215" mass="23404">MALGLRASTPSAPWRPPTAGFQPRGIRKQGASCSSFVLGAWAVVGRFALGSAACRGFKVFVHMVGKSSAGGWEDAAAENYAKRLRGRTPAVEVETVCHKSDGQLMRALGKVQHPLLVLDERGAFVNSEEFTDLLFDSLQAGGARLGFVIGGADGLPDELRQVQKAQLKKEGRMRQLLSLGRLTLPHRLARVVLVEQIYRAQEIRRGSSYHRGEPK</sequence>
<evidence type="ECO:0000256" key="4">
    <source>
        <dbReference type="ARBA" id="ARBA00038303"/>
    </source>
</evidence>
<keyword evidence="1" id="KW-0489">Methyltransferase</keyword>
<evidence type="ECO:0000256" key="5">
    <source>
        <dbReference type="SAM" id="MobiDB-lite"/>
    </source>
</evidence>
<evidence type="ECO:0000256" key="3">
    <source>
        <dbReference type="ARBA" id="ARBA00022691"/>
    </source>
</evidence>
<name>A0AA36J8I6_9DINO</name>
<evidence type="ECO:0000313" key="6">
    <source>
        <dbReference type="EMBL" id="CAJ1401590.1"/>
    </source>
</evidence>
<dbReference type="AlphaFoldDB" id="A0AA36J8I6"/>
<dbReference type="Gene3D" id="3.40.1280.10">
    <property type="match status" value="1"/>
</dbReference>
<proteinExistence type="inferred from homology"/>
<dbReference type="CDD" id="cd18081">
    <property type="entry name" value="RlmH-like"/>
    <property type="match status" value="1"/>
</dbReference>
<dbReference type="SUPFAM" id="SSF75217">
    <property type="entry name" value="alpha/beta knot"/>
    <property type="match status" value="1"/>
</dbReference>
<evidence type="ECO:0000256" key="2">
    <source>
        <dbReference type="ARBA" id="ARBA00022679"/>
    </source>
</evidence>
<dbReference type="EMBL" id="CAUJNA010003421">
    <property type="protein sequence ID" value="CAJ1401590.1"/>
    <property type="molecule type" value="Genomic_DNA"/>
</dbReference>
<dbReference type="InterPro" id="IPR003742">
    <property type="entry name" value="RlmH-like"/>
</dbReference>
<evidence type="ECO:0000313" key="7">
    <source>
        <dbReference type="Proteomes" id="UP001178507"/>
    </source>
</evidence>
<reference evidence="6" key="1">
    <citation type="submission" date="2023-08" db="EMBL/GenBank/DDBJ databases">
        <authorList>
            <person name="Chen Y."/>
            <person name="Shah S."/>
            <person name="Dougan E. K."/>
            <person name="Thang M."/>
            <person name="Chan C."/>
        </authorList>
    </citation>
    <scope>NUCLEOTIDE SEQUENCE</scope>
</reference>
<comment type="caution">
    <text evidence="6">The sequence shown here is derived from an EMBL/GenBank/DDBJ whole genome shotgun (WGS) entry which is preliminary data.</text>
</comment>
<dbReference type="HAMAP" id="MF_00658">
    <property type="entry name" value="23SrRNA_methyltr_H"/>
    <property type="match status" value="1"/>
</dbReference>
<organism evidence="6 7">
    <name type="scientific">Effrenium voratum</name>
    <dbReference type="NCBI Taxonomy" id="2562239"/>
    <lineage>
        <taxon>Eukaryota</taxon>
        <taxon>Sar</taxon>
        <taxon>Alveolata</taxon>
        <taxon>Dinophyceae</taxon>
        <taxon>Suessiales</taxon>
        <taxon>Symbiodiniaceae</taxon>
        <taxon>Effrenium</taxon>
    </lineage>
</organism>
<dbReference type="Pfam" id="PF02590">
    <property type="entry name" value="SPOUT_MTase"/>
    <property type="match status" value="1"/>
</dbReference>
<keyword evidence="2" id="KW-0808">Transferase</keyword>
<evidence type="ECO:0000256" key="1">
    <source>
        <dbReference type="ARBA" id="ARBA00022603"/>
    </source>
</evidence>
<feature type="region of interest" description="Disordered" evidence="5">
    <location>
        <begin position="1"/>
        <end position="23"/>
    </location>
</feature>
<protein>
    <recommendedName>
        <fullName evidence="8">Ribosomal RNA large subunit methyltransferase H</fullName>
    </recommendedName>
</protein>
<dbReference type="Proteomes" id="UP001178507">
    <property type="component" value="Unassembled WGS sequence"/>
</dbReference>
<dbReference type="GO" id="GO:0008168">
    <property type="term" value="F:methyltransferase activity"/>
    <property type="evidence" value="ECO:0007669"/>
    <property type="project" value="UniProtKB-KW"/>
</dbReference>
<keyword evidence="3" id="KW-0949">S-adenosyl-L-methionine</keyword>
<dbReference type="GO" id="GO:0006364">
    <property type="term" value="P:rRNA processing"/>
    <property type="evidence" value="ECO:0007669"/>
    <property type="project" value="InterPro"/>
</dbReference>
<dbReference type="PANTHER" id="PTHR33603:SF1">
    <property type="entry name" value="RIBOSOMAL RNA LARGE SUBUNIT METHYLTRANSFERASE H"/>
    <property type="match status" value="1"/>
</dbReference>
<accession>A0AA36J8I6</accession>
<gene>
    <name evidence="6" type="ORF">EVOR1521_LOCUS24706</name>
</gene>
<evidence type="ECO:0008006" key="8">
    <source>
        <dbReference type="Google" id="ProtNLM"/>
    </source>
</evidence>
<keyword evidence="7" id="KW-1185">Reference proteome</keyword>
<dbReference type="InterPro" id="IPR029026">
    <property type="entry name" value="tRNA_m1G_MTases_N"/>
</dbReference>
<dbReference type="InterPro" id="IPR029028">
    <property type="entry name" value="Alpha/beta_knot_MTases"/>
</dbReference>
<dbReference type="GO" id="GO:0032259">
    <property type="term" value="P:methylation"/>
    <property type="evidence" value="ECO:0007669"/>
    <property type="project" value="UniProtKB-KW"/>
</dbReference>
<comment type="similarity">
    <text evidence="4">Belongs to the RNA methyltransferase RlmH family.</text>
</comment>
<dbReference type="PANTHER" id="PTHR33603">
    <property type="entry name" value="METHYLTRANSFERASE"/>
    <property type="match status" value="1"/>
</dbReference>